<dbReference type="STRING" id="28181.BEN30_16775"/>
<comment type="similarity">
    <text evidence="5">Belongs to the L2HGDH family.</text>
</comment>
<evidence type="ECO:0000313" key="7">
    <source>
        <dbReference type="EMBL" id="OEJ64331.1"/>
    </source>
</evidence>
<comment type="caution">
    <text evidence="7">The sequence shown here is derived from an EMBL/GenBank/DDBJ whole genome shotgun (WGS) entry which is preliminary data.</text>
</comment>
<protein>
    <submittedName>
        <fullName evidence="7">FAD-dependent oxidoreductase</fullName>
    </submittedName>
</protein>
<name>A0A1E5Q3Y8_9PROT</name>
<evidence type="ECO:0000256" key="1">
    <source>
        <dbReference type="ARBA" id="ARBA00001974"/>
    </source>
</evidence>
<dbReference type="InterPro" id="IPR036188">
    <property type="entry name" value="FAD/NAD-bd_sf"/>
</dbReference>
<dbReference type="Gene3D" id="3.50.50.60">
    <property type="entry name" value="FAD/NAD(P)-binding domain"/>
    <property type="match status" value="1"/>
</dbReference>
<dbReference type="RefSeq" id="WP_069959315.1">
    <property type="nucleotide sequence ID" value="NZ_MCGG01000072.1"/>
</dbReference>
<evidence type="ECO:0000259" key="6">
    <source>
        <dbReference type="Pfam" id="PF01266"/>
    </source>
</evidence>
<evidence type="ECO:0000256" key="3">
    <source>
        <dbReference type="ARBA" id="ARBA00022827"/>
    </source>
</evidence>
<keyword evidence="8" id="KW-1185">Reference proteome</keyword>
<keyword evidence="3" id="KW-0274">FAD</keyword>
<evidence type="ECO:0000313" key="8">
    <source>
        <dbReference type="Proteomes" id="UP000095347"/>
    </source>
</evidence>
<dbReference type="PANTHER" id="PTHR43104:SF4">
    <property type="entry name" value="L-2-HYDROXYGLUTARATE DEHYDROGENASE, MITOCHONDRIAL"/>
    <property type="match status" value="1"/>
</dbReference>
<comment type="cofactor">
    <cofactor evidence="1">
        <name>FAD</name>
        <dbReference type="ChEBI" id="CHEBI:57692"/>
    </cofactor>
</comment>
<dbReference type="SUPFAM" id="SSF51905">
    <property type="entry name" value="FAD/NAD(P)-binding domain"/>
    <property type="match status" value="1"/>
</dbReference>
<dbReference type="Gene3D" id="3.30.9.10">
    <property type="entry name" value="D-Amino Acid Oxidase, subunit A, domain 2"/>
    <property type="match status" value="1"/>
</dbReference>
<dbReference type="AlphaFoldDB" id="A0A1E5Q3Y8"/>
<keyword evidence="4" id="KW-0560">Oxidoreductase</keyword>
<dbReference type="EMBL" id="MCGG01000072">
    <property type="protein sequence ID" value="OEJ64331.1"/>
    <property type="molecule type" value="Genomic_DNA"/>
</dbReference>
<evidence type="ECO:0000256" key="2">
    <source>
        <dbReference type="ARBA" id="ARBA00022630"/>
    </source>
</evidence>
<proteinExistence type="inferred from homology"/>
<sequence length="366" mass="38614">MTEKIECLVIGAGVVGLAIARTLALRGHDVIVVEAEPAIGTITSARNSEVIHAGLYYPPGSLKGQLCVQGNALLYDYVEHSGINHQRCGKLVVATSDDEVAVLKGVVGKAAANGCTKLDWLEGPEARALEPELTCLAALSSPTTGIIDTHGFMLSLLGELEAHGGWVALSSPALSGEVRKDGFLMTIGGTEPMDIECTTLINSAGLDAQAVAGRIKGFDPHLIPKRHLCKGNYFSLSGRAPFSRLVYPVPGTASLGCHYTRDLGGQGRFGPDAEWVEAINYDVDARRADAFYAEIRRYWPGLKDGALTPAYSGMRPKLQAPGEGTQDFSIQGPAVHGIKGLVNLYGIESPGLTSSLAIGAYVADMV</sequence>
<keyword evidence="2" id="KW-0285">Flavoprotein</keyword>
<dbReference type="OrthoDB" id="9801699at2"/>
<reference evidence="8" key="1">
    <citation type="submission" date="2016-07" db="EMBL/GenBank/DDBJ databases">
        <authorList>
            <person name="Florea S."/>
            <person name="Webb J.S."/>
            <person name="Jaromczyk J."/>
            <person name="Schardl C.L."/>
        </authorList>
    </citation>
    <scope>NUCLEOTIDE SEQUENCE [LARGE SCALE GENOMIC DNA]</scope>
    <source>
        <strain evidence="8">MV-1</strain>
    </source>
</reference>
<feature type="domain" description="FAD dependent oxidoreductase" evidence="6">
    <location>
        <begin position="8"/>
        <end position="365"/>
    </location>
</feature>
<dbReference type="GO" id="GO:0047545">
    <property type="term" value="F:(S)-2-hydroxyglutarate dehydrogenase activity"/>
    <property type="evidence" value="ECO:0007669"/>
    <property type="project" value="TreeGrafter"/>
</dbReference>
<dbReference type="Pfam" id="PF01266">
    <property type="entry name" value="DAO"/>
    <property type="match status" value="1"/>
</dbReference>
<dbReference type="Proteomes" id="UP000095347">
    <property type="component" value="Unassembled WGS sequence"/>
</dbReference>
<accession>A0A1E5Q3Y8</accession>
<gene>
    <name evidence="7" type="ORF">BEN30_16775</name>
</gene>
<dbReference type="InterPro" id="IPR006076">
    <property type="entry name" value="FAD-dep_OxRdtase"/>
</dbReference>
<dbReference type="PANTHER" id="PTHR43104">
    <property type="entry name" value="L-2-HYDROXYGLUTARATE DEHYDROGENASE, MITOCHONDRIAL"/>
    <property type="match status" value="1"/>
</dbReference>
<organism evidence="7 8">
    <name type="scientific">Magnetovibrio blakemorei</name>
    <dbReference type="NCBI Taxonomy" id="28181"/>
    <lineage>
        <taxon>Bacteria</taxon>
        <taxon>Pseudomonadati</taxon>
        <taxon>Pseudomonadota</taxon>
        <taxon>Alphaproteobacteria</taxon>
        <taxon>Rhodospirillales</taxon>
        <taxon>Magnetovibrionaceae</taxon>
        <taxon>Magnetovibrio</taxon>
    </lineage>
</organism>
<evidence type="ECO:0000256" key="4">
    <source>
        <dbReference type="ARBA" id="ARBA00023002"/>
    </source>
</evidence>
<evidence type="ECO:0000256" key="5">
    <source>
        <dbReference type="ARBA" id="ARBA00037941"/>
    </source>
</evidence>